<evidence type="ECO:0000256" key="3">
    <source>
        <dbReference type="ARBA" id="ARBA00022840"/>
    </source>
</evidence>
<evidence type="ECO:0000256" key="1">
    <source>
        <dbReference type="ARBA" id="ARBA00008239"/>
    </source>
</evidence>
<dbReference type="PANTHER" id="PTHR11528">
    <property type="entry name" value="HEAT SHOCK PROTEIN 90 FAMILY MEMBER"/>
    <property type="match status" value="1"/>
</dbReference>
<evidence type="ECO:0000256" key="5">
    <source>
        <dbReference type="ARBA" id="ARBA00023186"/>
    </source>
</evidence>
<gene>
    <name evidence="8" type="ORF">NAEGRDRAFT_76716</name>
</gene>
<keyword evidence="3" id="KW-0067">ATP-binding</keyword>
<dbReference type="InParanoid" id="D2W5M5"/>
<dbReference type="InterPro" id="IPR020575">
    <property type="entry name" value="Hsp90_N"/>
</dbReference>
<feature type="region of interest" description="Disordered" evidence="7">
    <location>
        <begin position="812"/>
        <end position="853"/>
    </location>
</feature>
<dbReference type="SUPFAM" id="SSF56349">
    <property type="entry name" value="DNA breaking-rejoining enzymes"/>
    <property type="match status" value="1"/>
</dbReference>
<evidence type="ECO:0000256" key="6">
    <source>
        <dbReference type="SAM" id="Coils"/>
    </source>
</evidence>
<reference evidence="8 9" key="1">
    <citation type="journal article" date="2010" name="Cell">
        <title>The genome of Naegleria gruberi illuminates early eukaryotic versatility.</title>
        <authorList>
            <person name="Fritz-Laylin L.K."/>
            <person name="Prochnik S.E."/>
            <person name="Ginger M.L."/>
            <person name="Dacks J.B."/>
            <person name="Carpenter M.L."/>
            <person name="Field M.C."/>
            <person name="Kuo A."/>
            <person name="Paredez A."/>
            <person name="Chapman J."/>
            <person name="Pham J."/>
            <person name="Shu S."/>
            <person name="Neupane R."/>
            <person name="Cipriano M."/>
            <person name="Mancuso J."/>
            <person name="Tu H."/>
            <person name="Salamov A."/>
            <person name="Lindquist E."/>
            <person name="Shapiro H."/>
            <person name="Lucas S."/>
            <person name="Grigoriev I.V."/>
            <person name="Cande W.Z."/>
            <person name="Fulton C."/>
            <person name="Rokhsar D.S."/>
            <person name="Dawson S.C."/>
        </authorList>
    </citation>
    <scope>NUCLEOTIDE SEQUENCE [LARGE SCALE GENOMIC DNA]</scope>
    <source>
        <strain evidence="8 9">NEG-M</strain>
    </source>
</reference>
<dbReference type="InterPro" id="IPR036890">
    <property type="entry name" value="HATPase_C_sf"/>
</dbReference>
<feature type="non-terminal residue" evidence="8">
    <location>
        <position position="1255"/>
    </location>
</feature>
<evidence type="ECO:0000256" key="7">
    <source>
        <dbReference type="SAM" id="MobiDB-lite"/>
    </source>
</evidence>
<evidence type="ECO:0000256" key="4">
    <source>
        <dbReference type="ARBA" id="ARBA00023172"/>
    </source>
</evidence>
<dbReference type="InterPro" id="IPR019805">
    <property type="entry name" value="Heat_shock_protein_90_CS"/>
</dbReference>
<dbReference type="KEGG" id="ngr:NAEGRDRAFT_76716"/>
<dbReference type="EMBL" id="GG739102">
    <property type="protein sequence ID" value="EFC35628.1"/>
    <property type="molecule type" value="Genomic_DNA"/>
</dbReference>
<dbReference type="Gene3D" id="1.10.443.10">
    <property type="entry name" value="Intergrase catalytic core"/>
    <property type="match status" value="1"/>
</dbReference>
<keyword evidence="5" id="KW-0143">Chaperone</keyword>
<keyword evidence="9" id="KW-1185">Reference proteome</keyword>
<dbReference type="GO" id="GO:0051082">
    <property type="term" value="F:unfolded protein binding"/>
    <property type="evidence" value="ECO:0007669"/>
    <property type="project" value="InterPro"/>
</dbReference>
<feature type="compositionally biased region" description="Acidic residues" evidence="7">
    <location>
        <begin position="816"/>
        <end position="851"/>
    </location>
</feature>
<evidence type="ECO:0000313" key="9">
    <source>
        <dbReference type="Proteomes" id="UP000006671"/>
    </source>
</evidence>
<dbReference type="InterPro" id="IPR011010">
    <property type="entry name" value="DNA_brk_join_enz"/>
</dbReference>
<dbReference type="GO" id="GO:0016887">
    <property type="term" value="F:ATP hydrolysis activity"/>
    <property type="evidence" value="ECO:0007669"/>
    <property type="project" value="InterPro"/>
</dbReference>
<proteinExistence type="inferred from homology"/>
<dbReference type="GeneID" id="8860323"/>
<dbReference type="InterPro" id="IPR013762">
    <property type="entry name" value="Integrase-like_cat_sf"/>
</dbReference>
<keyword evidence="6" id="KW-0175">Coiled coil</keyword>
<dbReference type="GO" id="GO:0003677">
    <property type="term" value="F:DNA binding"/>
    <property type="evidence" value="ECO:0007669"/>
    <property type="project" value="InterPro"/>
</dbReference>
<evidence type="ECO:0000313" key="8">
    <source>
        <dbReference type="EMBL" id="EFC35628.1"/>
    </source>
</evidence>
<organism evidence="9">
    <name type="scientific">Naegleria gruberi</name>
    <name type="common">Amoeba</name>
    <dbReference type="NCBI Taxonomy" id="5762"/>
    <lineage>
        <taxon>Eukaryota</taxon>
        <taxon>Discoba</taxon>
        <taxon>Heterolobosea</taxon>
        <taxon>Tetramitia</taxon>
        <taxon>Eutetramitia</taxon>
        <taxon>Vahlkampfiidae</taxon>
        <taxon>Naegleria</taxon>
    </lineage>
</organism>
<dbReference type="RefSeq" id="XP_002668372.1">
    <property type="nucleotide sequence ID" value="XM_002668326.1"/>
</dbReference>
<keyword evidence="4" id="KW-0233">DNA recombination</keyword>
<dbReference type="PROSITE" id="PS00298">
    <property type="entry name" value="HSP90"/>
    <property type="match status" value="1"/>
</dbReference>
<dbReference type="Gene3D" id="3.30.565.10">
    <property type="entry name" value="Histidine kinase-like ATPase, C-terminal domain"/>
    <property type="match status" value="1"/>
</dbReference>
<dbReference type="eggNOG" id="KOG0019">
    <property type="taxonomic scope" value="Eukaryota"/>
</dbReference>
<dbReference type="InterPro" id="IPR001404">
    <property type="entry name" value="Hsp90_fam"/>
</dbReference>
<comment type="similarity">
    <text evidence="1">Belongs to the heat shock protein 90 family.</text>
</comment>
<dbReference type="Proteomes" id="UP000006671">
    <property type="component" value="Unassembled WGS sequence"/>
</dbReference>
<keyword evidence="2" id="KW-0547">Nucleotide-binding</keyword>
<dbReference type="GO" id="GO:0140662">
    <property type="term" value="F:ATP-dependent protein folding chaperone"/>
    <property type="evidence" value="ECO:0007669"/>
    <property type="project" value="InterPro"/>
</dbReference>
<feature type="coiled-coil region" evidence="6">
    <location>
        <begin position="274"/>
        <end position="308"/>
    </location>
</feature>
<feature type="coiled-coil region" evidence="6">
    <location>
        <begin position="347"/>
        <end position="395"/>
    </location>
</feature>
<dbReference type="PRINTS" id="PR00775">
    <property type="entry name" value="HEATSHOCK90"/>
</dbReference>
<dbReference type="STRING" id="5762.D2W5M5"/>
<name>D2W5M5_NAEGR</name>
<evidence type="ECO:0000256" key="2">
    <source>
        <dbReference type="ARBA" id="ARBA00022741"/>
    </source>
</evidence>
<dbReference type="GO" id="GO:0005524">
    <property type="term" value="F:ATP binding"/>
    <property type="evidence" value="ECO:0007669"/>
    <property type="project" value="UniProtKB-KW"/>
</dbReference>
<dbReference type="GO" id="GO:0006310">
    <property type="term" value="P:DNA recombination"/>
    <property type="evidence" value="ECO:0007669"/>
    <property type="project" value="UniProtKB-KW"/>
</dbReference>
<dbReference type="GO" id="GO:0015074">
    <property type="term" value="P:DNA integration"/>
    <property type="evidence" value="ECO:0007669"/>
    <property type="project" value="InterPro"/>
</dbReference>
<protein>
    <submittedName>
        <fullName evidence="8">Predicted protein</fullName>
    </submittedName>
</protein>
<sequence>MSTETFKFQAEINQLMSLIINTFYSNKEIFLRELISNASDALDKLRHISLTEPSVLDSERELFIHIIPDKVNKTLTIRDSGLGMTKADLINCLIHTSAENNLQDMFAQFLKGQRVDTGMEEENKKLKKQVNFLQNLAWEKEQELEERDNAFYAMAARVDGGVLAKYYTKIVKSDRSYRMQINTIKQQLKECDPDDTLIMNSLKKKIETLNKEQEEDKSQYFLEYENAMKITDAELHAIYQKHNAEMLEQKKLIDYLYAKSNEYELTGKKLNDGLMGKALEIEILKKRVQETENRLRDEENRFLTAQNQTMNEFDLRNKSLISEMNTNHQSLILELDTKHQMLVSEMNQRYMTKLSELEEENKQLRVDTSNFLLELQHSKLRIDQLELEVKEAKLTQLTLGQAAINQTPTTYSRTEAMKDFNIGAFSGDAMSILLRPQQRQTIREFQFNPEQDNVTTFQGYIEASRKVGKRTFEKNTLNNHRCAVRSYLKFISMSPEEIEVIPPNNDAINAWLCFLARESKAFNTILNYGRGLLSHIREETGAKNNASIDQLDYRRFSSTLSNILKSFGNEEEKALVYDDVEYFNVMKKSYSSTRRTILRDRAMFACQSAIGQRPDSISFMKLRDVEIFITVDKRVKIIYSTRKMKTILKKPHKQPITSQHNGDREVCPNHVLLNYLIARGALASYDINTPLNKVLETPGQVLIKTDMQDKYLFPCMKVDGTFRDNNRLRTLYFTRIYRQLFSLAGYNKKVSGYSPRRSCVTRMIEHFMDKNTYNAGAEVVVKWIGWEADSKVFREYVDDVVKNHLKIGDIFGLNENEQDGEEDEQEEDVDEQDLEVEDEEDDQLNEDDDDYQQSSECILNDDEIELEFILKINDDQQSPRSVELNIETRPGLDPQISAYIEDKCRTLYEFPNDLIIKFHSKMRIRFVNFLFFAHFELMLQFKDTCNNRRLNQEQRTNLKMSIINERLKNDNFRKSLEEDVEKFFTRIMPSNNPSKDSKFDIYFKGIDIPIRYHDKAIEIYDSADNDMNDESDQDEVMITSGADEDEQEEANSNSSIITWTALSRGKTFPKIRYIAKTLILRDSKLKDRLNVILPKNKTKYIVSKAYIILLLKELRVKGLTILHDLLPHMKRLKSWQNSYTIPTNFTSGKAFNNYLLIEGYGEKFIHKSEKVKERFMELFVGKDGKCRVVEYDVNTLEIIQDSKYQNSFRKACDLTKCNSRSESYHFRSDSVRAHLESLDGISTIFKKGNYISTAN</sequence>
<accession>D2W5M5</accession>
<dbReference type="SUPFAM" id="SSF55874">
    <property type="entry name" value="ATPase domain of HSP90 chaperone/DNA topoisomerase II/histidine kinase"/>
    <property type="match status" value="1"/>
</dbReference>
<dbReference type="VEuPathDB" id="AmoebaDB:NAEGRDRAFT_76716"/>
<dbReference type="AlphaFoldDB" id="D2W5M5"/>